<evidence type="ECO:0000256" key="1">
    <source>
        <dbReference type="SAM" id="Coils"/>
    </source>
</evidence>
<feature type="coiled-coil region" evidence="1">
    <location>
        <begin position="261"/>
        <end position="288"/>
    </location>
</feature>
<dbReference type="AlphaFoldDB" id="A0A4S4N0K9"/>
<keyword evidence="3" id="KW-1185">Reference proteome</keyword>
<sequence>MTSIFSLLTPFNGRRTDDWTDDLKKETSGEISKKAREDANKAIEEASKSPQTLVQMIKEMQELVKDGNDLDTRLLDIQNLVEKANIPSKREAKTHREAYEELLWDSRSISGSGKASADDFRGDMIDLIMMDDVSFSEKIAELKNWNSITLAKGSVAFKQPEEFEKFVDALRAYGVKVEKEIQNKDSEAKKRLLDLTSQIDSANTEIESISVDVVTPIVAYLKLGAGAFAGVISGSPISAFSALLKAVADGVPELMKFDAQLKAAQAKRQALYSKIDKLKAQVRALENDQVRIGDASTVPSSIIDICAGITKFAGRMTKATNAFSQLSAEQDKIRSFLEKQTPVTDPLFVSQVNMLKEVLGVSIKLLDIYAKAPLSN</sequence>
<evidence type="ECO:0000313" key="3">
    <source>
        <dbReference type="Proteomes" id="UP000308730"/>
    </source>
</evidence>
<protein>
    <submittedName>
        <fullName evidence="2">Uncharacterized protein</fullName>
    </submittedName>
</protein>
<organism evidence="2 3">
    <name type="scientific">Antrodiella citrinella</name>
    <dbReference type="NCBI Taxonomy" id="2447956"/>
    <lineage>
        <taxon>Eukaryota</taxon>
        <taxon>Fungi</taxon>
        <taxon>Dikarya</taxon>
        <taxon>Basidiomycota</taxon>
        <taxon>Agaricomycotina</taxon>
        <taxon>Agaricomycetes</taxon>
        <taxon>Polyporales</taxon>
        <taxon>Steccherinaceae</taxon>
        <taxon>Antrodiella</taxon>
    </lineage>
</organism>
<proteinExistence type="predicted"/>
<evidence type="ECO:0000313" key="2">
    <source>
        <dbReference type="EMBL" id="THH31268.1"/>
    </source>
</evidence>
<reference evidence="2 3" key="1">
    <citation type="submission" date="2019-02" db="EMBL/GenBank/DDBJ databases">
        <title>Genome sequencing of the rare red list fungi Antrodiella citrinella (Flaviporus citrinellus).</title>
        <authorList>
            <person name="Buettner E."/>
            <person name="Kellner H."/>
        </authorList>
    </citation>
    <scope>NUCLEOTIDE SEQUENCE [LARGE SCALE GENOMIC DNA]</scope>
    <source>
        <strain evidence="2 3">DSM 108506</strain>
    </source>
</reference>
<dbReference type="EMBL" id="SGPM01000052">
    <property type="protein sequence ID" value="THH31268.1"/>
    <property type="molecule type" value="Genomic_DNA"/>
</dbReference>
<keyword evidence="1" id="KW-0175">Coiled coil</keyword>
<dbReference type="Proteomes" id="UP000308730">
    <property type="component" value="Unassembled WGS sequence"/>
</dbReference>
<dbReference type="OrthoDB" id="2798300at2759"/>
<dbReference type="Gene3D" id="1.20.1170.10">
    <property type="match status" value="1"/>
</dbReference>
<gene>
    <name evidence="2" type="ORF">EUX98_g2920</name>
</gene>
<accession>A0A4S4N0K9</accession>
<name>A0A4S4N0K9_9APHY</name>
<comment type="caution">
    <text evidence="2">The sequence shown here is derived from an EMBL/GenBank/DDBJ whole genome shotgun (WGS) entry which is preliminary data.</text>
</comment>